<evidence type="ECO:0000313" key="2">
    <source>
        <dbReference type="Proteomes" id="UP000669133"/>
    </source>
</evidence>
<organism evidence="1 2">
    <name type="scientific">Candida metapsilosis</name>
    <dbReference type="NCBI Taxonomy" id="273372"/>
    <lineage>
        <taxon>Eukaryota</taxon>
        <taxon>Fungi</taxon>
        <taxon>Dikarya</taxon>
        <taxon>Ascomycota</taxon>
        <taxon>Saccharomycotina</taxon>
        <taxon>Pichiomycetes</taxon>
        <taxon>Debaryomycetaceae</taxon>
        <taxon>Candida/Lodderomyces clade</taxon>
        <taxon>Candida</taxon>
    </lineage>
</organism>
<keyword evidence="2" id="KW-1185">Reference proteome</keyword>
<dbReference type="RefSeq" id="XP_067548799.1">
    <property type="nucleotide sequence ID" value="XM_067690322.1"/>
</dbReference>
<gene>
    <name evidence="1" type="ORF">I9W82_001563</name>
</gene>
<dbReference type="AlphaFoldDB" id="A0A8H7ZD77"/>
<comment type="caution">
    <text evidence="1">The sequence shown here is derived from an EMBL/GenBank/DDBJ whole genome shotgun (WGS) entry which is preliminary data.</text>
</comment>
<evidence type="ECO:0000313" key="1">
    <source>
        <dbReference type="EMBL" id="KAG5419683.1"/>
    </source>
</evidence>
<dbReference type="EMBL" id="JAEOAQ010000002">
    <property type="protein sequence ID" value="KAG5419683.1"/>
    <property type="molecule type" value="Genomic_DNA"/>
</dbReference>
<dbReference type="GeneID" id="93650192"/>
<dbReference type="Proteomes" id="UP000669133">
    <property type="component" value="Unassembled WGS sequence"/>
</dbReference>
<sequence length="350" mass="40942">MQLTDLPNEVLDDIFHDIHSLINVPPEIRFHWYKHLKCSVVLRILQSTEMKRIKTNELCYYINFDSKGPQVKNKSVLLFNFEDVLPNINGLTVYVLPYAQVWPGSEMCISFWRSYLFTFPFCVDSWNHFNGNELRLSDVSSLKPAWPFLSDLHHGIIQSLIEENNLRDYARSIFKEMRNVYLHLSVDSLMRISKFEQDINPTCLNIKILPDDPQTIIRKLCGRKFSNLEEFSLEYMGPNSHVDVEAILSIFDIDKIKRLSLHIALLNVVELIWRLKSRRHESFTLTTSVLSYGKTGSCTSSNIEASLKGKFNKFVVYTMDEPSSVPQPRVSQTWYVLGQYQQRKIHRSYY</sequence>
<name>A0A8H7ZD77_9ASCO</name>
<protein>
    <submittedName>
        <fullName evidence="1">Uncharacterized protein</fullName>
    </submittedName>
</protein>
<accession>A0A8H7ZD77</accession>
<reference evidence="1 2" key="1">
    <citation type="submission" date="2020-12" db="EMBL/GenBank/DDBJ databases">
        <title>Effect of drift, selection, and recombination on the evolution of hybrid genomes in Candida yeast pathogens.</title>
        <authorList>
            <person name="Mixao V."/>
            <person name="Ksiezopolska E."/>
            <person name="Saus E."/>
            <person name="Boekhout T."/>
            <person name="Gacser A."/>
            <person name="Gabaldon T."/>
        </authorList>
    </citation>
    <scope>NUCLEOTIDE SEQUENCE [LARGE SCALE GENOMIC DNA]</scope>
    <source>
        <strain evidence="1 2">BP57</strain>
    </source>
</reference>
<dbReference type="OrthoDB" id="10365006at2759"/>
<proteinExistence type="predicted"/>